<dbReference type="Proteomes" id="UP001497744">
    <property type="component" value="Unassembled WGS sequence"/>
</dbReference>
<dbReference type="GO" id="GO:0000166">
    <property type="term" value="F:nucleotide binding"/>
    <property type="evidence" value="ECO:0007669"/>
    <property type="project" value="InterPro"/>
</dbReference>
<dbReference type="EC" id="2.7.7.7" evidence="15"/>
<evidence type="ECO:0000256" key="5">
    <source>
        <dbReference type="ARBA" id="ARBA00022695"/>
    </source>
</evidence>
<sequence>MRRAARSPRWMLNGRRSGFLYDVMATTVQEGVCVTKSGELSELKASLSRSQSGVAKGAGEAEEKVARTALALYFVSEDGSEWHTAVVYAPYFYLALVGDSHVDQVVDYLNGKFATHNVGPALLEHCTRVDLSLPNHIERFDAATGRPMHGIRHLIKISFNTIEQLERARGVVQSLKRSASGSGEDGQSESAPVTQYMHDDYGSSYMPGFGDDQAGGGATAEDGGKEAMCLAQLGDIYEHDVRYMNRVCIDLSIRCGTWYDVERAANAVHLTPLNKTSLPPLNVFAWDIECYKAPLKFPDVESDEVILISVMFNGQGYLIVNRSVVARDISEFSYYPSEEMSGAGCFKVFNEQSEGELLRRFFALIVDLAPHIFVTYNGDSFDFPYVHRRAELNGLSMERALGMRRGTADTFSGYAMVNLDCYKWVERDSYLPFGSRTLKQVCKIKLKYNPTELDPEEMVPYAKNDPQTLAVYSVSDAVATYYLYMKYIHSFVFALCYIVPLPPEEVLRQGSGTLCESLLMAEAHANGVLFPNKHKQSGIRYFQDPATAKHHLIYENSYIGARVATLRCGLFRDDLEERFDVKSEKYQELLDDLDVTLKSWADAHLPSDGGTDAGSEGEEGGDAGVGLARPGHVGARILSDSEADREDGLGGAEDACRPPVWLRRRFAKFSNFEEVYRDMRRRLSRLRDQPTFHTFPRIYHLDVAAMYPNIILSQRLQPTAIVTEEFCQKCSYYNEAEVCQKRMQWKQKLEISPVDRSHILPLMKDLESRTYKSTPLQYSRAERAEESDSGSSDEEDEGLGARVRLPAADKVRSWHSLNERERGSELQKVVKAYSQRVFHKTKVHKEVDVESIVCQRENPFYVQTVLKFRDKRYVYKKLKKDAETALKSLLRQPKGNSVRIKEARDSILLNDSLQLAHKCILNSFYGYVKRGGSRWYSMEMGAIVTYAGAEIIDAAHRLIQDIGIPIELDTDGIWCMLPDVFPAVVDLKCRGGASEAEAGKVVELEYMTALLNRLIERLWTNDQYLEMEDVGRYRRVRRNEIFFELDGPWHAMFLPASERSEELLKKRYVVFNHQKQIVELKGFEIKRRGEMRMIQLLQEEIFPRYLLGATKAEAYQSAAAVGLSYRRSLDTHASNMEDDDMFDLLVARKTVKKPVVSQGQLKCFGITAARRLAELFNNDSYLHDGNLHMSFLLASHPSEAPRTARAVPLQTFKVSAALQAQCLARWLKLRLSTAVNMGVRDILDWEYYRERLDTQLLKLVCIPAVLQGLDNPIPMIQLPAWLKKRKHMENMRQCDITSFFKAAGNVGGSAAAGSKRGLASRSADGDGTESPESGASTRNGLLPVKVQCKKRQVVPPAGTWIETLRSQWLSMVKEFQRQRRVVKTNIAQSVYVNLKRRVLEWLIKKEGGGSGVGGDAKFRVDFAHMYLLMTERWHIYSCDLDPEDPSVMVCVVSVHNKPVFVTVRVELWRKVYVNCLGEWEAQSNQNIQVRSASSRYILPRGSVQRNMIELEMHEAYFQKHIRHSLASIFHKTVLGVYESNVPISFDFAVKLGNVVHVCNHDLSAALNSDFEVRSTVLQGTTALTASDPRYMEDVEVVYVHVLHGLNPDTRRRNRVFAAVYRRGADSVNRVFVGGSASQFPRGQLEFSGAVEAALERQRVRYDRHVSIHHENYKNPERFPECFGSRYESHYELTSVAAAGCRGALRRLDEYVRSLQPQLSHRKIIIYASSSVDRGDLGRWVSPTSCPLYWDHSVTAESHQLPSVGFVVKSLEASLTLLSKQCAIVELNFALSKIASLPLGNLLGMSLADANKLVLDVMYARTLRASSALLWGTAEAGCDLGLPHAVHHQACDYDITSKEGELRMCSPGVYRGYGAKIAFNQSLMYNAIMLESRSADVPDAPACDIKNPAAEYRAEELQHDMRMAYMAEFHPLAFRALGNMLDNLIKLTNTLFEKVDYGTFQGMVNICGFIKPWLSDPVSIMYDPALYSRSLLCTQQYLSSLLQHVEHFHQLRAVHVAQTYIVIDANTLSVTKGRHRVHEAFDNLGSSDSRFRNIPFYVEEEYVAQIQLAPNCYIRYRNYVEVDPANCTESLKPLEYMPCAVEMFIRHFFKSVALIPLWKTLGDFYGNDTNDASTIVQSEPPALLKCDNLELCKLLEKHVVHYWLQPGTMFSSTLNLLENSDKFMSKFDGQKSLSRLNFPDMPGSLVHGSTNWRLEAVKVVAHTMRIDRAIDWKDLAKIAAYEEKRHQLFMLAGESEYAALEWRPPMHRLELPSVCCGECFMVFNLDVLSNFASERDDTGITSYFWRCDLCGARLRNRDVELRMIRFLDQLFCAYQAQDLVCRQCRTVKLLPLSRVCTCGGEFAARLPRERWRDSCKVLSQLSDLAGMKCLRETLAVFRDMWKDL</sequence>
<evidence type="ECO:0000256" key="15">
    <source>
        <dbReference type="RuleBase" id="RU365029"/>
    </source>
</evidence>
<dbReference type="FunFam" id="3.30.420.10:FF:000010">
    <property type="entry name" value="DNA polymerase epsilon catalytic subunit"/>
    <property type="match status" value="1"/>
</dbReference>
<comment type="similarity">
    <text evidence="2 15">Belongs to the DNA polymerase type-B family.</text>
</comment>
<dbReference type="Pfam" id="PF23250">
    <property type="entry name" value="zf_DPOE_2"/>
    <property type="match status" value="1"/>
</dbReference>
<evidence type="ECO:0000256" key="2">
    <source>
        <dbReference type="ARBA" id="ARBA00005755"/>
    </source>
</evidence>
<evidence type="ECO:0000256" key="9">
    <source>
        <dbReference type="ARBA" id="ARBA00022833"/>
    </source>
</evidence>
<dbReference type="Pfam" id="PF03104">
    <property type="entry name" value="DNA_pol_B_exo1"/>
    <property type="match status" value="1"/>
</dbReference>
<dbReference type="RefSeq" id="XP_067713445.1">
    <property type="nucleotide sequence ID" value="XM_067857344.1"/>
</dbReference>
<name>A0AAV4LN42_BABCB</name>
<protein>
    <recommendedName>
        <fullName evidence="15">DNA polymerase epsilon catalytic subunit</fullName>
        <ecNumber evidence="15">2.7.7.7</ecNumber>
    </recommendedName>
</protein>
<accession>A0AAV4LN42</accession>
<dbReference type="GO" id="GO:0008622">
    <property type="term" value="C:epsilon DNA polymerase complex"/>
    <property type="evidence" value="ECO:0007669"/>
    <property type="project" value="InterPro"/>
</dbReference>
<reference evidence="18 19" key="1">
    <citation type="submission" date="2021-06" db="EMBL/GenBank/DDBJ databases">
        <title>Genome sequence of Babesia caballi.</title>
        <authorList>
            <person name="Yamagishi J."/>
            <person name="Kidaka T."/>
            <person name="Ochi A."/>
        </authorList>
    </citation>
    <scope>NUCLEOTIDE SEQUENCE [LARGE SCALE GENOMIC DNA]</scope>
    <source>
        <strain evidence="18">USDA-D6B2</strain>
    </source>
</reference>
<dbReference type="GeneID" id="94192857"/>
<evidence type="ECO:0000256" key="12">
    <source>
        <dbReference type="ARBA" id="ARBA00023014"/>
    </source>
</evidence>
<dbReference type="Pfam" id="PF08490">
    <property type="entry name" value="DUF1744"/>
    <property type="match status" value="1"/>
</dbReference>
<dbReference type="Gene3D" id="1.10.132.60">
    <property type="entry name" value="DNA polymerase family B, C-terminal domain"/>
    <property type="match status" value="1"/>
</dbReference>
<dbReference type="GO" id="GO:0008270">
    <property type="term" value="F:zinc ion binding"/>
    <property type="evidence" value="ECO:0007669"/>
    <property type="project" value="UniProtKB-KW"/>
</dbReference>
<dbReference type="GO" id="GO:0006272">
    <property type="term" value="P:leading strand elongation"/>
    <property type="evidence" value="ECO:0007669"/>
    <property type="project" value="TreeGrafter"/>
</dbReference>
<dbReference type="EMBL" id="BPLF01000001">
    <property type="protein sequence ID" value="GIX61374.1"/>
    <property type="molecule type" value="Genomic_DNA"/>
</dbReference>
<dbReference type="InterPro" id="IPR029703">
    <property type="entry name" value="POL2"/>
</dbReference>
<keyword evidence="11 15" id="KW-0408">Iron</keyword>
<evidence type="ECO:0000256" key="10">
    <source>
        <dbReference type="ARBA" id="ARBA00022932"/>
    </source>
</evidence>
<keyword evidence="3 15" id="KW-0004">4Fe-4S</keyword>
<evidence type="ECO:0000256" key="11">
    <source>
        <dbReference type="ARBA" id="ARBA00023004"/>
    </source>
</evidence>
<dbReference type="GO" id="GO:0003677">
    <property type="term" value="F:DNA binding"/>
    <property type="evidence" value="ECO:0007669"/>
    <property type="project" value="UniProtKB-KW"/>
</dbReference>
<evidence type="ECO:0000256" key="1">
    <source>
        <dbReference type="ARBA" id="ARBA00004123"/>
    </source>
</evidence>
<dbReference type="Pfam" id="PF22634">
    <property type="entry name" value="POL2_thumb"/>
    <property type="match status" value="1"/>
</dbReference>
<comment type="subcellular location">
    <subcellularLocation>
        <location evidence="1 15">Nucleus</location>
    </subcellularLocation>
</comment>
<evidence type="ECO:0000256" key="8">
    <source>
        <dbReference type="ARBA" id="ARBA00022771"/>
    </source>
</evidence>
<keyword evidence="12 15" id="KW-0411">Iron-sulfur</keyword>
<evidence type="ECO:0000256" key="14">
    <source>
        <dbReference type="ARBA" id="ARBA00023242"/>
    </source>
</evidence>
<dbReference type="SMART" id="SM01159">
    <property type="entry name" value="DUF1744"/>
    <property type="match status" value="1"/>
</dbReference>
<dbReference type="InterPro" id="IPR006172">
    <property type="entry name" value="DNA-dir_DNA_pol_B"/>
</dbReference>
<feature type="region of interest" description="Disordered" evidence="16">
    <location>
        <begin position="606"/>
        <end position="626"/>
    </location>
</feature>
<dbReference type="GO" id="GO:0003887">
    <property type="term" value="F:DNA-directed DNA polymerase activity"/>
    <property type="evidence" value="ECO:0007669"/>
    <property type="project" value="UniProtKB-KW"/>
</dbReference>
<evidence type="ECO:0000256" key="3">
    <source>
        <dbReference type="ARBA" id="ARBA00022485"/>
    </source>
</evidence>
<dbReference type="InterPro" id="IPR012337">
    <property type="entry name" value="RNaseH-like_sf"/>
</dbReference>
<dbReference type="GO" id="GO:0006287">
    <property type="term" value="P:base-excision repair, gap-filling"/>
    <property type="evidence" value="ECO:0007669"/>
    <property type="project" value="TreeGrafter"/>
</dbReference>
<dbReference type="InterPro" id="IPR006134">
    <property type="entry name" value="DNA-dir_DNA_pol_B_multi_dom"/>
</dbReference>
<evidence type="ECO:0000259" key="17">
    <source>
        <dbReference type="SMART" id="SM01159"/>
    </source>
</evidence>
<keyword evidence="19" id="KW-1185">Reference proteome</keyword>
<dbReference type="SMART" id="SM00486">
    <property type="entry name" value="POLBc"/>
    <property type="match status" value="1"/>
</dbReference>
<keyword evidence="7 15" id="KW-0479">Metal-binding</keyword>
<keyword evidence="8 15" id="KW-0863">Zinc-finger</keyword>
<keyword evidence="14 15" id="KW-0539">Nucleus</keyword>
<dbReference type="GO" id="GO:0045004">
    <property type="term" value="P:DNA replication proofreading"/>
    <property type="evidence" value="ECO:0007669"/>
    <property type="project" value="TreeGrafter"/>
</dbReference>
<evidence type="ECO:0000313" key="19">
    <source>
        <dbReference type="Proteomes" id="UP001497744"/>
    </source>
</evidence>
<dbReference type="InterPro" id="IPR055191">
    <property type="entry name" value="POL2_thumb"/>
</dbReference>
<keyword evidence="10 15" id="KW-0239">DNA-directed DNA polymerase</keyword>
<keyword evidence="4 15" id="KW-0808">Transferase</keyword>
<dbReference type="InterPro" id="IPR043502">
    <property type="entry name" value="DNA/RNA_pol_sf"/>
</dbReference>
<comment type="cofactor">
    <cofactor evidence="15">
        <name>[4Fe-4S] cluster</name>
        <dbReference type="ChEBI" id="CHEBI:49883"/>
    </cofactor>
</comment>
<dbReference type="InterPro" id="IPR054475">
    <property type="entry name" value="Znf-DPOE"/>
</dbReference>
<keyword evidence="6 15" id="KW-0235">DNA replication</keyword>
<dbReference type="InterPro" id="IPR023211">
    <property type="entry name" value="DNA_pol_palm_dom_sf"/>
</dbReference>
<gene>
    <name evidence="18" type="ORF">BcabD6B2_08090</name>
</gene>
<dbReference type="GO" id="GO:0000278">
    <property type="term" value="P:mitotic cell cycle"/>
    <property type="evidence" value="ECO:0007669"/>
    <property type="project" value="TreeGrafter"/>
</dbReference>
<evidence type="ECO:0000256" key="6">
    <source>
        <dbReference type="ARBA" id="ARBA00022705"/>
    </source>
</evidence>
<dbReference type="SUPFAM" id="SSF53098">
    <property type="entry name" value="Ribonuclease H-like"/>
    <property type="match status" value="1"/>
</dbReference>
<comment type="caution">
    <text evidence="18">The sequence shown here is derived from an EMBL/GenBank/DDBJ whole genome shotgun (WGS) entry which is preliminary data.</text>
</comment>
<dbReference type="PANTHER" id="PTHR10670">
    <property type="entry name" value="DNA POLYMERASE EPSILON CATALYTIC SUBUNIT A"/>
    <property type="match status" value="1"/>
</dbReference>
<dbReference type="Gene3D" id="3.90.1600.10">
    <property type="entry name" value="Palm domain of DNA polymerase"/>
    <property type="match status" value="1"/>
</dbReference>
<dbReference type="SUPFAM" id="SSF56672">
    <property type="entry name" value="DNA/RNA polymerases"/>
    <property type="match status" value="1"/>
</dbReference>
<evidence type="ECO:0000256" key="4">
    <source>
        <dbReference type="ARBA" id="ARBA00022679"/>
    </source>
</evidence>
<dbReference type="Gene3D" id="3.30.420.10">
    <property type="entry name" value="Ribonuclease H-like superfamily/Ribonuclease H"/>
    <property type="match status" value="1"/>
</dbReference>
<evidence type="ECO:0000313" key="18">
    <source>
        <dbReference type="EMBL" id="GIX61374.1"/>
    </source>
</evidence>
<feature type="region of interest" description="Disordered" evidence="16">
    <location>
        <begin position="1311"/>
        <end position="1339"/>
    </location>
</feature>
<keyword evidence="13 15" id="KW-0238">DNA-binding</keyword>
<dbReference type="GO" id="GO:0006297">
    <property type="term" value="P:nucleotide-excision repair, DNA gap filling"/>
    <property type="evidence" value="ECO:0007669"/>
    <property type="project" value="TreeGrafter"/>
</dbReference>
<organism evidence="18 19">
    <name type="scientific">Babesia caballi</name>
    <dbReference type="NCBI Taxonomy" id="5871"/>
    <lineage>
        <taxon>Eukaryota</taxon>
        <taxon>Sar</taxon>
        <taxon>Alveolata</taxon>
        <taxon>Apicomplexa</taxon>
        <taxon>Aconoidasida</taxon>
        <taxon>Piroplasmida</taxon>
        <taxon>Babesiidae</taxon>
        <taxon>Babesia</taxon>
    </lineage>
</organism>
<dbReference type="InterPro" id="IPR036397">
    <property type="entry name" value="RNaseH_sf"/>
</dbReference>
<proteinExistence type="inferred from homology"/>
<comment type="catalytic activity">
    <reaction evidence="15">
        <text>DNA(n) + a 2'-deoxyribonucleoside 5'-triphosphate = DNA(n+1) + diphosphate</text>
        <dbReference type="Rhea" id="RHEA:22508"/>
        <dbReference type="Rhea" id="RHEA-COMP:17339"/>
        <dbReference type="Rhea" id="RHEA-COMP:17340"/>
        <dbReference type="ChEBI" id="CHEBI:33019"/>
        <dbReference type="ChEBI" id="CHEBI:61560"/>
        <dbReference type="ChEBI" id="CHEBI:173112"/>
        <dbReference type="EC" id="2.7.7.7"/>
    </reaction>
</comment>
<dbReference type="Pfam" id="PF00136">
    <property type="entry name" value="DNA_pol_B"/>
    <property type="match status" value="1"/>
</dbReference>
<comment type="function">
    <text evidence="15">DNA polymerase II participates in chromosomal DNA replication.</text>
</comment>
<evidence type="ECO:0000256" key="16">
    <source>
        <dbReference type="SAM" id="MobiDB-lite"/>
    </source>
</evidence>
<feature type="region of interest" description="Disordered" evidence="16">
    <location>
        <begin position="773"/>
        <end position="802"/>
    </location>
</feature>
<keyword evidence="5 15" id="KW-0548">Nucleotidyltransferase</keyword>
<dbReference type="InterPro" id="IPR042087">
    <property type="entry name" value="DNA_pol_B_thumb"/>
</dbReference>
<dbReference type="InterPro" id="IPR013697">
    <property type="entry name" value="DNA_pol_e_suA_C"/>
</dbReference>
<dbReference type="GO" id="GO:0051539">
    <property type="term" value="F:4 iron, 4 sulfur cluster binding"/>
    <property type="evidence" value="ECO:0007669"/>
    <property type="project" value="UniProtKB-KW"/>
</dbReference>
<feature type="compositionally biased region" description="Polar residues" evidence="16">
    <location>
        <begin position="1330"/>
        <end position="1339"/>
    </location>
</feature>
<dbReference type="PANTHER" id="PTHR10670:SF0">
    <property type="entry name" value="DNA POLYMERASE EPSILON CATALYTIC SUBUNIT A"/>
    <property type="match status" value="1"/>
</dbReference>
<dbReference type="Pfam" id="PF22912">
    <property type="entry name" value="zf-DPOE"/>
    <property type="match status" value="1"/>
</dbReference>
<evidence type="ECO:0000256" key="7">
    <source>
        <dbReference type="ARBA" id="ARBA00022723"/>
    </source>
</evidence>
<feature type="domain" description="DNA polymerase epsilon catalytic subunit A C-terminal" evidence="17">
    <location>
        <begin position="1641"/>
        <end position="2075"/>
    </location>
</feature>
<keyword evidence="9 15" id="KW-0862">Zinc</keyword>
<dbReference type="GO" id="GO:0008310">
    <property type="term" value="F:single-stranded DNA 3'-5' DNA exonuclease activity"/>
    <property type="evidence" value="ECO:0007669"/>
    <property type="project" value="TreeGrafter"/>
</dbReference>
<evidence type="ECO:0000256" key="13">
    <source>
        <dbReference type="ARBA" id="ARBA00023125"/>
    </source>
</evidence>
<dbReference type="InterPro" id="IPR006133">
    <property type="entry name" value="DNA-dir_DNA_pol_B_exonuc"/>
</dbReference>
<feature type="compositionally biased region" description="Acidic residues" evidence="16">
    <location>
        <begin position="787"/>
        <end position="798"/>
    </location>
</feature>